<organism evidence="9 10">
    <name type="scientific">Salinisphaera orenii YIM 95161</name>
    <dbReference type="NCBI Taxonomy" id="1051139"/>
    <lineage>
        <taxon>Bacteria</taxon>
        <taxon>Pseudomonadati</taxon>
        <taxon>Pseudomonadota</taxon>
        <taxon>Gammaproteobacteria</taxon>
        <taxon>Salinisphaerales</taxon>
        <taxon>Salinisphaeraceae</taxon>
        <taxon>Salinisphaera</taxon>
    </lineage>
</organism>
<dbReference type="InterPro" id="IPR016036">
    <property type="entry name" value="Malonyl_transacylase_ACP-bd"/>
</dbReference>
<evidence type="ECO:0000256" key="3">
    <source>
        <dbReference type="ARBA" id="ARBA00022679"/>
    </source>
</evidence>
<dbReference type="AlphaFoldDB" id="A0A423Q683"/>
<dbReference type="SUPFAM" id="SSF55048">
    <property type="entry name" value="Probable ACP-binding domain of malonyl-CoA ACP transacylase"/>
    <property type="match status" value="1"/>
</dbReference>
<comment type="catalytic activity">
    <reaction evidence="5 6">
        <text>holo-[ACP] + malonyl-CoA = malonyl-[ACP] + CoA</text>
        <dbReference type="Rhea" id="RHEA:41792"/>
        <dbReference type="Rhea" id="RHEA-COMP:9623"/>
        <dbReference type="Rhea" id="RHEA-COMP:9685"/>
        <dbReference type="ChEBI" id="CHEBI:57287"/>
        <dbReference type="ChEBI" id="CHEBI:57384"/>
        <dbReference type="ChEBI" id="CHEBI:64479"/>
        <dbReference type="ChEBI" id="CHEBI:78449"/>
        <dbReference type="EC" id="2.3.1.39"/>
    </reaction>
</comment>
<name>A0A423Q683_9GAMM</name>
<proteinExistence type="inferred from homology"/>
<dbReference type="GO" id="GO:0006633">
    <property type="term" value="P:fatty acid biosynthetic process"/>
    <property type="evidence" value="ECO:0007669"/>
    <property type="project" value="TreeGrafter"/>
</dbReference>
<protein>
    <recommendedName>
        <fullName evidence="2 6">Malonyl CoA-acyl carrier protein transacylase</fullName>
        <ecNumber evidence="1 6">2.3.1.39</ecNumber>
    </recommendedName>
</protein>
<keyword evidence="4 6" id="KW-0012">Acyltransferase</keyword>
<dbReference type="FunFam" id="3.30.70.250:FF:000001">
    <property type="entry name" value="Malonyl CoA-acyl carrier protein transacylase"/>
    <property type="match status" value="1"/>
</dbReference>
<evidence type="ECO:0000256" key="2">
    <source>
        <dbReference type="ARBA" id="ARBA00018953"/>
    </source>
</evidence>
<dbReference type="Gene3D" id="3.30.70.250">
    <property type="entry name" value="Malonyl-CoA ACP transacylase, ACP-binding"/>
    <property type="match status" value="1"/>
</dbReference>
<dbReference type="PANTHER" id="PTHR42681:SF1">
    <property type="entry name" value="MALONYL-COA-ACYL CARRIER PROTEIN TRANSACYLASE, MITOCHONDRIAL"/>
    <property type="match status" value="1"/>
</dbReference>
<feature type="domain" description="Malonyl-CoA:ACP transacylase (MAT)" evidence="8">
    <location>
        <begin position="7"/>
        <end position="307"/>
    </location>
</feature>
<evidence type="ECO:0000256" key="7">
    <source>
        <dbReference type="PIRSR" id="PIRSR000446-1"/>
    </source>
</evidence>
<dbReference type="InterPro" id="IPR016035">
    <property type="entry name" value="Acyl_Trfase/lysoPLipase"/>
</dbReference>
<comment type="caution">
    <text evidence="9">The sequence shown here is derived from an EMBL/GenBank/DDBJ whole genome shotgun (WGS) entry which is preliminary data.</text>
</comment>
<reference evidence="9 10" key="1">
    <citation type="submission" date="2013-10" db="EMBL/GenBank/DDBJ databases">
        <title>Salinisphaera halophila YIM 95161 Genome Sequencing.</title>
        <authorList>
            <person name="Lai Q."/>
            <person name="Li C."/>
            <person name="Shao Z."/>
        </authorList>
    </citation>
    <scope>NUCLEOTIDE SEQUENCE [LARGE SCALE GENOMIC DNA]</scope>
    <source>
        <strain evidence="9 10">YIM 95161</strain>
    </source>
</reference>
<dbReference type="NCBIfam" id="TIGR00128">
    <property type="entry name" value="fabD"/>
    <property type="match status" value="1"/>
</dbReference>
<dbReference type="InterPro" id="IPR004410">
    <property type="entry name" value="Malonyl_CoA-ACP_transAc_FabD"/>
</dbReference>
<dbReference type="EMBL" id="AYKF01000046">
    <property type="protein sequence ID" value="ROO34920.1"/>
    <property type="molecule type" value="Genomic_DNA"/>
</dbReference>
<dbReference type="SMART" id="SM00827">
    <property type="entry name" value="PKS_AT"/>
    <property type="match status" value="1"/>
</dbReference>
<dbReference type="Gene3D" id="3.40.366.10">
    <property type="entry name" value="Malonyl-Coenzyme A Acyl Carrier Protein, domain 2"/>
    <property type="match status" value="1"/>
</dbReference>
<evidence type="ECO:0000313" key="9">
    <source>
        <dbReference type="EMBL" id="ROO34920.1"/>
    </source>
</evidence>
<dbReference type="InterPro" id="IPR050858">
    <property type="entry name" value="Mal-CoA-ACP_Trans/PKS_FabD"/>
</dbReference>
<gene>
    <name evidence="9" type="ORF">SAHL_03215</name>
</gene>
<dbReference type="SUPFAM" id="SSF52151">
    <property type="entry name" value="FabD/lysophospholipase-like"/>
    <property type="match status" value="1"/>
</dbReference>
<dbReference type="RefSeq" id="WP_123589956.1">
    <property type="nucleotide sequence ID" value="NZ_AYKF01000046.1"/>
</dbReference>
<dbReference type="InterPro" id="IPR001227">
    <property type="entry name" value="Ac_transferase_dom_sf"/>
</dbReference>
<feature type="active site" evidence="7">
    <location>
        <position position="206"/>
    </location>
</feature>
<evidence type="ECO:0000256" key="1">
    <source>
        <dbReference type="ARBA" id="ARBA00013258"/>
    </source>
</evidence>
<evidence type="ECO:0000313" key="10">
    <source>
        <dbReference type="Proteomes" id="UP000285123"/>
    </source>
</evidence>
<dbReference type="Pfam" id="PF00698">
    <property type="entry name" value="Acyl_transf_1"/>
    <property type="match status" value="1"/>
</dbReference>
<evidence type="ECO:0000256" key="5">
    <source>
        <dbReference type="ARBA" id="ARBA00048462"/>
    </source>
</evidence>
<dbReference type="GO" id="GO:0005829">
    <property type="term" value="C:cytosol"/>
    <property type="evidence" value="ECO:0007669"/>
    <property type="project" value="TreeGrafter"/>
</dbReference>
<dbReference type="InterPro" id="IPR024925">
    <property type="entry name" value="Malonyl_CoA-ACP_transAc"/>
</dbReference>
<dbReference type="OrthoDB" id="9808564at2"/>
<dbReference type="Proteomes" id="UP000285123">
    <property type="component" value="Unassembled WGS sequence"/>
</dbReference>
<dbReference type="GO" id="GO:0004314">
    <property type="term" value="F:[acyl-carrier-protein] S-malonyltransferase activity"/>
    <property type="evidence" value="ECO:0007669"/>
    <property type="project" value="UniProtKB-EC"/>
</dbReference>
<evidence type="ECO:0000256" key="6">
    <source>
        <dbReference type="PIRNR" id="PIRNR000446"/>
    </source>
</evidence>
<comment type="similarity">
    <text evidence="6">Belongs to the fabD family.</text>
</comment>
<feature type="active site" evidence="7">
    <location>
        <position position="92"/>
    </location>
</feature>
<evidence type="ECO:0000259" key="8">
    <source>
        <dbReference type="SMART" id="SM00827"/>
    </source>
</evidence>
<keyword evidence="3 6" id="KW-0808">Transferase</keyword>
<evidence type="ECO:0000256" key="4">
    <source>
        <dbReference type="ARBA" id="ARBA00023315"/>
    </source>
</evidence>
<accession>A0A423Q683</accession>
<dbReference type="PIRSF" id="PIRSF000446">
    <property type="entry name" value="Mct"/>
    <property type="match status" value="1"/>
</dbReference>
<dbReference type="InterPro" id="IPR014043">
    <property type="entry name" value="Acyl_transferase_dom"/>
</dbReference>
<dbReference type="PANTHER" id="PTHR42681">
    <property type="entry name" value="MALONYL-COA-ACYL CARRIER PROTEIN TRANSACYLASE, MITOCHONDRIAL"/>
    <property type="match status" value="1"/>
</dbReference>
<sequence>MSRFAMLFPGQGAQSVGMLAQLAEHHPVVGDTFAEASDVLGYDMAALINEGPADRLDQTEYTQPALVAAGVATWRAWRESGGATPEFLAGHSLGEYAALVAAQALDFSDALRLTRLRGQAMQSAVGPDEGAMAAIIGLEDDAVRQACAEAEAEHAADGLTAAAANFNAPLQVVIAGDAEAIATAGRIAKDKGAKMVKPLTVSVPSHCALMKPAAERLQSHLLETPLREPKLTVLHNVDAQPREDVDGIRKALVAQLAQSVLWTDTIRAMRNARCALFLECGPGRVLTGLNKRIDKTAQTLPLSDIDSFRQALDATAGEDDE</sequence>
<dbReference type="EC" id="2.3.1.39" evidence="1 6"/>